<keyword evidence="1" id="KW-0732">Signal</keyword>
<evidence type="ECO:0000313" key="2">
    <source>
        <dbReference type="EMBL" id="MEI4551953.1"/>
    </source>
</evidence>
<evidence type="ECO:0008006" key="4">
    <source>
        <dbReference type="Google" id="ProtNLM"/>
    </source>
</evidence>
<dbReference type="Proteomes" id="UP001382455">
    <property type="component" value="Unassembled WGS sequence"/>
</dbReference>
<protein>
    <recommendedName>
        <fullName evidence="4">Lipoprotein</fullName>
    </recommendedName>
</protein>
<sequence>MKYLILSLSLFLTACNSTTNIDVADTMNLIAQAEDNAPDGVQGTFKFLVKATGSSRRGEVYLNTEHDYRDRRAVTIVLSPSVVPEFTKNYGKAPNAFFTGKVIEVTGEAKREIIDFVSNGKRTGKYYFQTHIVVSSLEQIKVLS</sequence>
<dbReference type="RefSeq" id="WP_336436837.1">
    <property type="nucleotide sequence ID" value="NZ_JBAWKS010000002.1"/>
</dbReference>
<evidence type="ECO:0000256" key="1">
    <source>
        <dbReference type="SAM" id="SignalP"/>
    </source>
</evidence>
<dbReference type="PROSITE" id="PS51257">
    <property type="entry name" value="PROKAR_LIPOPROTEIN"/>
    <property type="match status" value="1"/>
</dbReference>
<comment type="caution">
    <text evidence="2">The sequence shown here is derived from an EMBL/GenBank/DDBJ whole genome shotgun (WGS) entry which is preliminary data.</text>
</comment>
<organism evidence="2 3">
    <name type="scientific">Pseudoalteromonas spongiae</name>
    <dbReference type="NCBI Taxonomy" id="298657"/>
    <lineage>
        <taxon>Bacteria</taxon>
        <taxon>Pseudomonadati</taxon>
        <taxon>Pseudomonadota</taxon>
        <taxon>Gammaproteobacteria</taxon>
        <taxon>Alteromonadales</taxon>
        <taxon>Pseudoalteromonadaceae</taxon>
        <taxon>Pseudoalteromonas</taxon>
    </lineage>
</organism>
<reference evidence="2 3" key="1">
    <citation type="submission" date="2023-12" db="EMBL/GenBank/DDBJ databases">
        <title>Friends and Foes: Symbiotic and Algicidal bacterial influence on Karenia brevis blooms.</title>
        <authorList>
            <person name="Fei C."/>
            <person name="Mohamed A.R."/>
            <person name="Booker A."/>
            <person name="Arshad M."/>
            <person name="Klass S."/>
            <person name="Ahn S."/>
            <person name="Gilbert P.M."/>
            <person name="Heil C.A."/>
            <person name="Martinez J.M."/>
            <person name="Amin S.A."/>
        </authorList>
    </citation>
    <scope>NUCLEOTIDE SEQUENCE [LARGE SCALE GENOMIC DNA]</scope>
    <source>
        <strain evidence="2 3">CE15</strain>
    </source>
</reference>
<accession>A0ABU8F0H4</accession>
<dbReference type="EMBL" id="JBAWKS010000002">
    <property type="protein sequence ID" value="MEI4551953.1"/>
    <property type="molecule type" value="Genomic_DNA"/>
</dbReference>
<proteinExistence type="predicted"/>
<gene>
    <name evidence="2" type="ORF">WAE96_19915</name>
</gene>
<feature type="chain" id="PRO_5045884463" description="Lipoprotein" evidence="1">
    <location>
        <begin position="20"/>
        <end position="144"/>
    </location>
</feature>
<name>A0ABU8F0H4_9GAMM</name>
<keyword evidence="3" id="KW-1185">Reference proteome</keyword>
<evidence type="ECO:0000313" key="3">
    <source>
        <dbReference type="Proteomes" id="UP001382455"/>
    </source>
</evidence>
<feature type="signal peptide" evidence="1">
    <location>
        <begin position="1"/>
        <end position="19"/>
    </location>
</feature>